<dbReference type="Pfam" id="PF00650">
    <property type="entry name" value="CRAL_TRIO"/>
    <property type="match status" value="1"/>
</dbReference>
<dbReference type="Pfam" id="PF00789">
    <property type="entry name" value="UBX"/>
    <property type="match status" value="1"/>
</dbReference>
<protein>
    <recommendedName>
        <fullName evidence="7">CRAL-TRIO domain-containing protein</fullName>
    </recommendedName>
</protein>
<dbReference type="SUPFAM" id="SSF46938">
    <property type="entry name" value="CRAL/TRIO N-terminal domain"/>
    <property type="match status" value="1"/>
</dbReference>
<dbReference type="PANTHER" id="PTHR47556">
    <property type="entry name" value="SEC14P-LIKE PHOSPHATIDYLINOSITOL TRANSFER FAMILY PROTEIN"/>
    <property type="match status" value="1"/>
</dbReference>
<dbReference type="InterPro" id="IPR036865">
    <property type="entry name" value="CRAL-TRIO_dom_sf"/>
</dbReference>
<dbReference type="InterPro" id="IPR036273">
    <property type="entry name" value="CRAL/TRIO_N_dom_sf"/>
</dbReference>
<dbReference type="PANTHER" id="PTHR47556:SF1">
    <property type="entry name" value="SEC14P-LIKE PHOSPHATIDYLINOSITOL TRANSFER FAMILY PROTEIN"/>
    <property type="match status" value="1"/>
</dbReference>
<dbReference type="SUPFAM" id="SSF54236">
    <property type="entry name" value="Ubiquitin-like"/>
    <property type="match status" value="1"/>
</dbReference>
<feature type="region of interest" description="Disordered" evidence="2">
    <location>
        <begin position="248"/>
        <end position="293"/>
    </location>
</feature>
<keyword evidence="1" id="KW-0833">Ubl conjugation pathway</keyword>
<sequence>MAMREGIRSAAEASCNGIVRRMVSLPRSLMGGFSRAMGHGRHLIGIGSGRRTQTLPSNFPMHYPEEPLILPEVSVSFLTSFEQQYGTMHPFFYACRFMETLKIAEDEHKFLFLYLHSPEHPFTPSFCRETLSSEAVVQFLDANFVSWGAIADRDEGLHMSATLRPACFPFCAVIAPVAGDNIAVMQQMEGPISPTELVGILQRTLEEQGLAFRSLKAKKAEKIIADRRLREEQDAAYLAAIQIDKQKERLKNVPPPVRPQKPAEAPNKANHERLQNHSAQKQHGKTREASIDPQDPQAARILIRFPNGERREQCFLCTDKLQAVYRYIDSLGVPGIGGNYRLVSIFPRKVICNPLRHLPVLSNCSHQIKSSRIRSFSVRSCRLDPNESHKLELVLEVKEKLEKDYQSLPVGKNGRDDEDMILWFLKDRKFSVEDAVERLNKAIKWRREFRVSELSQDSVKGIAETGKAYVHDFLDVNGRPVLIVDASKHLPAVHDPAENEKLCVFLIEKALSALPEGSEEILGIFDLRVFGRENADLDFITFLFDVFYYYYPKRLGQVLFVGAPFIFKPIWQLAKPLLKSYSSLVRFCSAETVRKEYFTEATVPAKFRD</sequence>
<proteinExistence type="predicted"/>
<dbReference type="CDD" id="cd01767">
    <property type="entry name" value="UBX"/>
    <property type="match status" value="1"/>
</dbReference>
<evidence type="ECO:0008006" key="7">
    <source>
        <dbReference type="Google" id="ProtNLM"/>
    </source>
</evidence>
<dbReference type="SMART" id="SM00594">
    <property type="entry name" value="UAS"/>
    <property type="match status" value="1"/>
</dbReference>
<dbReference type="Proteomes" id="UP000290289">
    <property type="component" value="Chromosome 14"/>
</dbReference>
<dbReference type="InterPro" id="IPR006577">
    <property type="entry name" value="UAS"/>
</dbReference>
<dbReference type="CDD" id="cd00170">
    <property type="entry name" value="SEC14"/>
    <property type="match status" value="1"/>
</dbReference>
<dbReference type="CDD" id="cd02958">
    <property type="entry name" value="UAS"/>
    <property type="match status" value="1"/>
</dbReference>
<dbReference type="InterPro" id="IPR029071">
    <property type="entry name" value="Ubiquitin-like_domsf"/>
</dbReference>
<dbReference type="Gene3D" id="3.10.20.90">
    <property type="entry name" value="Phosphatidylinositol 3-kinase Catalytic Subunit, Chain A, domain 1"/>
    <property type="match status" value="1"/>
</dbReference>
<dbReference type="EMBL" id="RDQH01000340">
    <property type="protein sequence ID" value="RXH77663.1"/>
    <property type="molecule type" value="Genomic_DNA"/>
</dbReference>
<name>A0A498I9A3_MALDO</name>
<evidence type="ECO:0000313" key="5">
    <source>
        <dbReference type="EMBL" id="RXH77663.1"/>
    </source>
</evidence>
<dbReference type="InterPro" id="IPR049483">
    <property type="entry name" value="FAF1_2-like_UAS"/>
</dbReference>
<dbReference type="SUPFAM" id="SSF52087">
    <property type="entry name" value="CRAL/TRIO domain"/>
    <property type="match status" value="1"/>
</dbReference>
<evidence type="ECO:0000313" key="6">
    <source>
        <dbReference type="Proteomes" id="UP000290289"/>
    </source>
</evidence>
<dbReference type="Gene3D" id="3.40.525.10">
    <property type="entry name" value="CRAL-TRIO lipid binding domain"/>
    <property type="match status" value="1"/>
</dbReference>
<dbReference type="STRING" id="3750.A0A498I9A3"/>
<dbReference type="AlphaFoldDB" id="A0A498I9A3"/>
<feature type="domain" description="CRAL-TRIO" evidence="4">
    <location>
        <begin position="458"/>
        <end position="609"/>
    </location>
</feature>
<dbReference type="PROSITE" id="PS50191">
    <property type="entry name" value="CRAL_TRIO"/>
    <property type="match status" value="1"/>
</dbReference>
<reference evidence="5 6" key="1">
    <citation type="submission" date="2018-10" db="EMBL/GenBank/DDBJ databases">
        <title>A high-quality apple genome assembly.</title>
        <authorList>
            <person name="Hu J."/>
        </authorList>
    </citation>
    <scope>NUCLEOTIDE SEQUENCE [LARGE SCALE GENOMIC DNA]</scope>
    <source>
        <strain evidence="6">cv. HFTH1</strain>
        <tissue evidence="5">Young leaf</tissue>
    </source>
</reference>
<evidence type="ECO:0000256" key="1">
    <source>
        <dbReference type="ARBA" id="ARBA00022786"/>
    </source>
</evidence>
<evidence type="ECO:0000259" key="4">
    <source>
        <dbReference type="PROSITE" id="PS50191"/>
    </source>
</evidence>
<gene>
    <name evidence="5" type="ORF">DVH24_039634</name>
</gene>
<evidence type="ECO:0000259" key="3">
    <source>
        <dbReference type="PROSITE" id="PS50033"/>
    </source>
</evidence>
<comment type="caution">
    <text evidence="5">The sequence shown here is derived from an EMBL/GenBank/DDBJ whole genome shotgun (WGS) entry which is preliminary data.</text>
</comment>
<keyword evidence="6" id="KW-1185">Reference proteome</keyword>
<dbReference type="PROSITE" id="PS50033">
    <property type="entry name" value="UBX"/>
    <property type="match status" value="1"/>
</dbReference>
<organism evidence="5 6">
    <name type="scientific">Malus domestica</name>
    <name type="common">Apple</name>
    <name type="synonym">Pyrus malus</name>
    <dbReference type="NCBI Taxonomy" id="3750"/>
    <lineage>
        <taxon>Eukaryota</taxon>
        <taxon>Viridiplantae</taxon>
        <taxon>Streptophyta</taxon>
        <taxon>Embryophyta</taxon>
        <taxon>Tracheophyta</taxon>
        <taxon>Spermatophyta</taxon>
        <taxon>Magnoliopsida</taxon>
        <taxon>eudicotyledons</taxon>
        <taxon>Gunneridae</taxon>
        <taxon>Pentapetalae</taxon>
        <taxon>rosids</taxon>
        <taxon>fabids</taxon>
        <taxon>Rosales</taxon>
        <taxon>Rosaceae</taxon>
        <taxon>Amygdaloideae</taxon>
        <taxon>Maleae</taxon>
        <taxon>Malus</taxon>
    </lineage>
</organism>
<accession>A0A498I9A3</accession>
<dbReference type="InterPro" id="IPR001012">
    <property type="entry name" value="UBX_dom"/>
</dbReference>
<dbReference type="Pfam" id="PF21021">
    <property type="entry name" value="FAF1"/>
    <property type="match status" value="1"/>
</dbReference>
<dbReference type="InterPro" id="IPR036249">
    <property type="entry name" value="Thioredoxin-like_sf"/>
</dbReference>
<evidence type="ECO:0000256" key="2">
    <source>
        <dbReference type="SAM" id="MobiDB-lite"/>
    </source>
</evidence>
<dbReference type="InterPro" id="IPR001251">
    <property type="entry name" value="CRAL-TRIO_dom"/>
</dbReference>
<feature type="domain" description="UBX" evidence="3">
    <location>
        <begin position="294"/>
        <end position="349"/>
    </location>
</feature>
<dbReference type="Gene3D" id="3.40.30.10">
    <property type="entry name" value="Glutaredoxin"/>
    <property type="match status" value="1"/>
</dbReference>
<dbReference type="SUPFAM" id="SSF52833">
    <property type="entry name" value="Thioredoxin-like"/>
    <property type="match status" value="1"/>
</dbReference>
<dbReference type="SMART" id="SM00516">
    <property type="entry name" value="SEC14"/>
    <property type="match status" value="1"/>
</dbReference>